<evidence type="ECO:0000259" key="7">
    <source>
        <dbReference type="PROSITE" id="PS50929"/>
    </source>
</evidence>
<dbReference type="OrthoDB" id="2193867at2"/>
<dbReference type="InterPro" id="IPR027417">
    <property type="entry name" value="P-loop_NTPase"/>
</dbReference>
<feature type="transmembrane region" description="Helical" evidence="6">
    <location>
        <begin position="288"/>
        <end position="319"/>
    </location>
</feature>
<dbReference type="InterPro" id="IPR003439">
    <property type="entry name" value="ABC_transporter-like_ATP-bd"/>
</dbReference>
<evidence type="ECO:0000256" key="3">
    <source>
        <dbReference type="ARBA" id="ARBA00022807"/>
    </source>
</evidence>
<name>A0A1C4B8X5_9LACO</name>
<evidence type="ECO:0000313" key="10">
    <source>
        <dbReference type="Proteomes" id="UP000199268"/>
    </source>
</evidence>
<evidence type="ECO:0000256" key="4">
    <source>
        <dbReference type="ARBA" id="ARBA00022989"/>
    </source>
</evidence>
<dbReference type="PROSITE" id="PS50990">
    <property type="entry name" value="PEPTIDASE_C39"/>
    <property type="match status" value="1"/>
</dbReference>
<dbReference type="GO" id="GO:0005886">
    <property type="term" value="C:plasma membrane"/>
    <property type="evidence" value="ECO:0007669"/>
    <property type="project" value="UniProtKB-SubCell"/>
</dbReference>
<dbReference type="STRING" id="1505725.GA0061074_10948"/>
<dbReference type="Proteomes" id="UP000199268">
    <property type="component" value="Unassembled WGS sequence"/>
</dbReference>
<dbReference type="SUPFAM" id="SSF90123">
    <property type="entry name" value="ABC transporter transmembrane region"/>
    <property type="match status" value="1"/>
</dbReference>
<keyword evidence="10" id="KW-1185">Reference proteome</keyword>
<dbReference type="AlphaFoldDB" id="A0A1C4B8X5"/>
<organism evidence="9 10">
    <name type="scientific">Weissella bombi</name>
    <dbReference type="NCBI Taxonomy" id="1505725"/>
    <lineage>
        <taxon>Bacteria</taxon>
        <taxon>Bacillati</taxon>
        <taxon>Bacillota</taxon>
        <taxon>Bacilli</taxon>
        <taxon>Lactobacillales</taxon>
        <taxon>Lactobacillaceae</taxon>
        <taxon>Weissella</taxon>
    </lineage>
</organism>
<evidence type="ECO:0000259" key="8">
    <source>
        <dbReference type="PROSITE" id="PS50990"/>
    </source>
</evidence>
<protein>
    <submittedName>
        <fullName evidence="9">ABC-type bacteriocin/lantibiotic exporter, contains an N-terminal double-glycine peptidase domain</fullName>
    </submittedName>
</protein>
<dbReference type="GO" id="GO:0008234">
    <property type="term" value="F:cysteine-type peptidase activity"/>
    <property type="evidence" value="ECO:0007669"/>
    <property type="project" value="UniProtKB-KW"/>
</dbReference>
<feature type="domain" description="Peptidase C39" evidence="8">
    <location>
        <begin position="8"/>
        <end position="134"/>
    </location>
</feature>
<dbReference type="RefSeq" id="WP_092463116.1">
    <property type="nucleotide sequence ID" value="NZ_BJEE01000008.1"/>
</dbReference>
<dbReference type="GO" id="GO:0006508">
    <property type="term" value="P:proteolysis"/>
    <property type="evidence" value="ECO:0007669"/>
    <property type="project" value="InterPro"/>
</dbReference>
<dbReference type="GO" id="GO:0005524">
    <property type="term" value="F:ATP binding"/>
    <property type="evidence" value="ECO:0007669"/>
    <property type="project" value="InterPro"/>
</dbReference>
<proteinExistence type="predicted"/>
<evidence type="ECO:0000256" key="6">
    <source>
        <dbReference type="SAM" id="Phobius"/>
    </source>
</evidence>
<comment type="subcellular location">
    <subcellularLocation>
        <location evidence="1">Cell membrane</location>
        <topology evidence="1">Multi-pass membrane protein</topology>
    </subcellularLocation>
</comment>
<feature type="transmembrane region" description="Helical" evidence="6">
    <location>
        <begin position="168"/>
        <end position="192"/>
    </location>
</feature>
<feature type="transmembrane region" description="Helical" evidence="6">
    <location>
        <begin position="204"/>
        <end position="223"/>
    </location>
</feature>
<dbReference type="SUPFAM" id="SSF52540">
    <property type="entry name" value="P-loop containing nucleoside triphosphate hydrolases"/>
    <property type="match status" value="1"/>
</dbReference>
<keyword evidence="3" id="KW-0378">Hydrolase</keyword>
<evidence type="ECO:0000256" key="2">
    <source>
        <dbReference type="ARBA" id="ARBA00022692"/>
    </source>
</evidence>
<reference evidence="10" key="1">
    <citation type="submission" date="2016-08" db="EMBL/GenBank/DDBJ databases">
        <authorList>
            <person name="Varghese N."/>
            <person name="Submissions Spin"/>
        </authorList>
    </citation>
    <scope>NUCLEOTIDE SEQUENCE [LARGE SCALE GENOMIC DNA]</scope>
    <source>
        <strain evidence="10">R-53094</strain>
    </source>
</reference>
<keyword evidence="3" id="KW-0788">Thiol protease</keyword>
<evidence type="ECO:0000256" key="5">
    <source>
        <dbReference type="ARBA" id="ARBA00023136"/>
    </source>
</evidence>
<dbReference type="Pfam" id="PF03412">
    <property type="entry name" value="Peptidase_C39"/>
    <property type="match status" value="1"/>
</dbReference>
<keyword evidence="5 6" id="KW-0472">Membrane</keyword>
<gene>
    <name evidence="9" type="ORF">GA0061074_10948</name>
</gene>
<keyword evidence="2 6" id="KW-0812">Transmembrane</keyword>
<dbReference type="CDD" id="cd00267">
    <property type="entry name" value="ABC_ATPase"/>
    <property type="match status" value="1"/>
</dbReference>
<accession>A0A1C4B8X5</accession>
<sequence>MKKPHTMQNSDYDCGVAVIITILKSHNVNANNFRFIIDSLNIDISKELSMLDLQNILKKHYLNSDCFLIESNEELSSIKMPCIARVLENNIPHYIVIHKVFKHYLVISNPCNTTITKITKSDFFKMFLGQVIIIHKDINIFKMFSKANITNQIDSTFFLKKKIKQLSYFSKAFLIISVINVSFIPIFLTHIISSAITNIQDKIVYFQLIILTIFLTIIFQLSIHKLNNIKINLINAIQQELIKNFLNHKLADIYANKEIEKSSTYFWNIIMAVHGSVDKLFLKLECFYLLFLLFFLLLYSPILTIFLFAWILIITFIVISQSNKICNTFLENMHIGNSYSNCFINLIQSSFDINTFNKKQEANKWFQLKIDNFFKSTKQYSTLQIKLQVLIQITINILLLSLAGLCIFYTTNNLVNIETGIYLLFIIISSTTRIVNNYINFAQSKAAINYVNLNTQIFNKPASNNITNKSFTIKNIKIKCFSHICQTKNRKIAYPNHIFTNKEINLLTGDTGTGKSTLFRILAGLETTNYNNIFIADTHNTGYTSQNYLRAVTSMYSSEMHVYEDTLKNNILFNIFIENSKSINTQEKNTINLKNSYT</sequence>
<dbReference type="Pfam" id="PF00005">
    <property type="entry name" value="ABC_tran"/>
    <property type="match status" value="1"/>
</dbReference>
<dbReference type="GO" id="GO:0016887">
    <property type="term" value="F:ATP hydrolysis activity"/>
    <property type="evidence" value="ECO:0007669"/>
    <property type="project" value="InterPro"/>
</dbReference>
<dbReference type="InterPro" id="IPR005074">
    <property type="entry name" value="Peptidase_C39"/>
</dbReference>
<evidence type="ECO:0000256" key="1">
    <source>
        <dbReference type="ARBA" id="ARBA00004651"/>
    </source>
</evidence>
<evidence type="ECO:0000313" key="9">
    <source>
        <dbReference type="EMBL" id="SCC03361.1"/>
    </source>
</evidence>
<keyword evidence="3" id="KW-0645">Protease</keyword>
<dbReference type="GO" id="GO:0140359">
    <property type="term" value="F:ABC-type transporter activity"/>
    <property type="evidence" value="ECO:0007669"/>
    <property type="project" value="InterPro"/>
</dbReference>
<dbReference type="Gene3D" id="3.90.70.10">
    <property type="entry name" value="Cysteine proteinases"/>
    <property type="match status" value="1"/>
</dbReference>
<dbReference type="EMBL" id="FMAO01000009">
    <property type="protein sequence ID" value="SCC03361.1"/>
    <property type="molecule type" value="Genomic_DNA"/>
</dbReference>
<dbReference type="Gene3D" id="1.20.1560.10">
    <property type="entry name" value="ABC transporter type 1, transmembrane domain"/>
    <property type="match status" value="1"/>
</dbReference>
<feature type="transmembrane region" description="Helical" evidence="6">
    <location>
        <begin position="417"/>
        <end position="435"/>
    </location>
</feature>
<dbReference type="PROSITE" id="PS50929">
    <property type="entry name" value="ABC_TM1F"/>
    <property type="match status" value="1"/>
</dbReference>
<feature type="transmembrane region" description="Helical" evidence="6">
    <location>
        <begin position="389"/>
        <end position="411"/>
    </location>
</feature>
<keyword evidence="4 6" id="KW-1133">Transmembrane helix</keyword>
<dbReference type="InterPro" id="IPR036640">
    <property type="entry name" value="ABC1_TM_sf"/>
</dbReference>
<dbReference type="Gene3D" id="3.40.50.300">
    <property type="entry name" value="P-loop containing nucleotide triphosphate hydrolases"/>
    <property type="match status" value="1"/>
</dbReference>
<feature type="domain" description="ABC transmembrane type-1" evidence="7">
    <location>
        <begin position="287"/>
        <end position="429"/>
    </location>
</feature>
<dbReference type="InterPro" id="IPR011527">
    <property type="entry name" value="ABC1_TM_dom"/>
</dbReference>